<comment type="caution">
    <text evidence="2">The sequence shown here is derived from an EMBL/GenBank/DDBJ whole genome shotgun (WGS) entry which is preliminary data.</text>
</comment>
<organism evidence="2 3">
    <name type="scientific">Fasciola hepatica</name>
    <name type="common">Liver fluke</name>
    <dbReference type="NCBI Taxonomy" id="6192"/>
    <lineage>
        <taxon>Eukaryota</taxon>
        <taxon>Metazoa</taxon>
        <taxon>Spiralia</taxon>
        <taxon>Lophotrochozoa</taxon>
        <taxon>Platyhelminthes</taxon>
        <taxon>Trematoda</taxon>
        <taxon>Digenea</taxon>
        <taxon>Plagiorchiida</taxon>
        <taxon>Echinostomata</taxon>
        <taxon>Echinostomatoidea</taxon>
        <taxon>Fasciolidae</taxon>
        <taxon>Fasciola</taxon>
    </lineage>
</organism>
<proteinExistence type="predicted"/>
<dbReference type="PANTHER" id="PTHR31701">
    <property type="entry name" value="ENDOPLASMIC RETICULUM MEMBRANE-ASSOCIATED RNA DEGRADATION PROTEIN"/>
    <property type="match status" value="1"/>
</dbReference>
<name>A0A4E0RHP1_FASHE</name>
<dbReference type="InterPro" id="IPR025209">
    <property type="entry name" value="DUF4209"/>
</dbReference>
<evidence type="ECO:0000313" key="2">
    <source>
        <dbReference type="EMBL" id="THD20577.1"/>
    </source>
</evidence>
<protein>
    <recommendedName>
        <fullName evidence="1">DUF4209 domain-containing protein</fullName>
    </recommendedName>
</protein>
<evidence type="ECO:0000313" key="3">
    <source>
        <dbReference type="Proteomes" id="UP000230066"/>
    </source>
</evidence>
<dbReference type="EMBL" id="JXXN02004456">
    <property type="protein sequence ID" value="THD20577.1"/>
    <property type="molecule type" value="Genomic_DNA"/>
</dbReference>
<accession>A0A4E0RHP1</accession>
<dbReference type="Pfam" id="PF13910">
    <property type="entry name" value="DUF4209"/>
    <property type="match status" value="1"/>
</dbReference>
<feature type="domain" description="DUF4209" evidence="1">
    <location>
        <begin position="137"/>
        <end position="193"/>
    </location>
</feature>
<dbReference type="InterPro" id="IPR039635">
    <property type="entry name" value="ERMARD"/>
</dbReference>
<gene>
    <name evidence="2" type="ORF">D915_008632</name>
</gene>
<keyword evidence="3" id="KW-1185">Reference proteome</keyword>
<evidence type="ECO:0000259" key="1">
    <source>
        <dbReference type="Pfam" id="PF13910"/>
    </source>
</evidence>
<dbReference type="PANTHER" id="PTHR31701:SF2">
    <property type="entry name" value="ENDOPLASMIC RETICULUM MEMBRANE-ASSOCIATED RNA DEGRADATION PROTEIN"/>
    <property type="match status" value="1"/>
</dbReference>
<sequence>MSYPSSFLSPYARSLLTRSSFFDAASEDLLLNDNSFVIDFDFLHPPIIAALSDHNYAAALDLLQPYIHRCYLSLCCMSPCTLYTDFSDLIAWLFDLAEFLDLFGRLPNSSPSEKMLIMVRLFSLIEFSLGRLYWKPKQYCANTMKNLLSSAELEELLGFNCILVLQLLFGPVNSMNLRNLFWHGFVSPVDIKEMGLAIFYFPFAIVLSIDFLLLQESLNSTVLPYLPLTDLALTHLVHATSFSAYFEFIDSLFSKTPIPYLDALCMLLICLSKLLRCEFAAAFDWIDGQYSSEDRLFVTIDSILQFEAVGLVPHPVTAIHFERFSTAVDRRVLAVLCDVLSAENGPRIRDRLSHGELGFSRPVKIADNRCIFENVDHYFKNSANLLRACLVSVLATTSKRYPDSFDLHEWLSAYIPLFHPIGVLVLKVLQIQSSLNEFLTLTNRTLHELNCRWSLEVWFPSTKHDLTLSQSTIIDQLWYMLSAWNLLSASSARPHWSVRPTAIASRLDLILSKHLNALRDVIGVARRMSLRSELSSRQLASKDRFEICVVNLGEYSVWLIQLTTLIWFYCLGGAGSSIRDKLDVLFSQTVHSASRAKLIGLMDRASDKLLMWIRKSKWEQINSFFENFPPCFT</sequence>
<dbReference type="Proteomes" id="UP000230066">
    <property type="component" value="Unassembled WGS sequence"/>
</dbReference>
<dbReference type="AlphaFoldDB" id="A0A4E0RHP1"/>
<reference evidence="2" key="1">
    <citation type="submission" date="2019-03" db="EMBL/GenBank/DDBJ databases">
        <title>Improved annotation for the trematode Fasciola hepatica.</title>
        <authorList>
            <person name="Choi Y.-J."/>
            <person name="Martin J."/>
            <person name="Mitreva M."/>
        </authorList>
    </citation>
    <scope>NUCLEOTIDE SEQUENCE [LARGE SCALE GENOMIC DNA]</scope>
</reference>